<dbReference type="Pfam" id="PF08671">
    <property type="entry name" value="SinI"/>
    <property type="match status" value="1"/>
</dbReference>
<reference evidence="2 3" key="1">
    <citation type="submission" date="2019-08" db="EMBL/GenBank/DDBJ databases">
        <title>Bacillus genomes from the desert of Cuatro Cienegas, Coahuila.</title>
        <authorList>
            <person name="Olmedo-Alvarez G."/>
        </authorList>
    </citation>
    <scope>NUCLEOTIDE SEQUENCE [LARGE SCALE GENOMIC DNA]</scope>
    <source>
        <strain evidence="2 3">CH98b_3T</strain>
    </source>
</reference>
<accession>A0A5D4TB73</accession>
<keyword evidence="2" id="KW-0238">DNA-binding</keyword>
<comment type="caution">
    <text evidence="2">The sequence shown here is derived from an EMBL/GenBank/DDBJ whole genome shotgun (WGS) entry which is preliminary data.</text>
</comment>
<evidence type="ECO:0000259" key="1">
    <source>
        <dbReference type="PROSITE" id="PS51500"/>
    </source>
</evidence>
<dbReference type="SUPFAM" id="SSF47406">
    <property type="entry name" value="SinR repressor dimerisation domain-like"/>
    <property type="match status" value="1"/>
</dbReference>
<organism evidence="2 3">
    <name type="scientific">Sutcliffiella horikoshii</name>
    <dbReference type="NCBI Taxonomy" id="79883"/>
    <lineage>
        <taxon>Bacteria</taxon>
        <taxon>Bacillati</taxon>
        <taxon>Bacillota</taxon>
        <taxon>Bacilli</taxon>
        <taxon>Bacillales</taxon>
        <taxon>Bacillaceae</taxon>
        <taxon>Sutcliffiella</taxon>
    </lineage>
</organism>
<protein>
    <submittedName>
        <fullName evidence="2">DNA-binding anti-repressor SinI</fullName>
    </submittedName>
</protein>
<name>A0A5D4TB73_9BACI</name>
<dbReference type="OrthoDB" id="2473599at2"/>
<dbReference type="AlphaFoldDB" id="A0A5D4TB73"/>
<dbReference type="EMBL" id="VTET01000004">
    <property type="protein sequence ID" value="TYS72485.1"/>
    <property type="molecule type" value="Genomic_DNA"/>
</dbReference>
<dbReference type="GO" id="GO:0006355">
    <property type="term" value="P:regulation of DNA-templated transcription"/>
    <property type="evidence" value="ECO:0007669"/>
    <property type="project" value="InterPro"/>
</dbReference>
<feature type="domain" description="Sin" evidence="1">
    <location>
        <begin position="1"/>
        <end position="30"/>
    </location>
</feature>
<dbReference type="PROSITE" id="PS51500">
    <property type="entry name" value="SIN"/>
    <property type="match status" value="1"/>
</dbReference>
<dbReference type="Proteomes" id="UP000324517">
    <property type="component" value="Unassembled WGS sequence"/>
</dbReference>
<dbReference type="InterPro" id="IPR036281">
    <property type="entry name" value="SinR/SinI_dimer_dom_sf"/>
</dbReference>
<dbReference type="InterPro" id="IPR010981">
    <property type="entry name" value="SinR/SinI_dimer_dom"/>
</dbReference>
<proteinExistence type="predicted"/>
<evidence type="ECO:0000313" key="3">
    <source>
        <dbReference type="Proteomes" id="UP000324517"/>
    </source>
</evidence>
<dbReference type="GO" id="GO:0003677">
    <property type="term" value="F:DNA binding"/>
    <property type="evidence" value="ECO:0007669"/>
    <property type="project" value="UniProtKB-KW"/>
</dbReference>
<dbReference type="GO" id="GO:0046983">
    <property type="term" value="F:protein dimerization activity"/>
    <property type="evidence" value="ECO:0007669"/>
    <property type="project" value="InterPro"/>
</dbReference>
<evidence type="ECO:0000313" key="2">
    <source>
        <dbReference type="EMBL" id="TYS72485.1"/>
    </source>
</evidence>
<gene>
    <name evidence="2" type="primary">sinI</name>
    <name evidence="2" type="ORF">FZC75_09995</name>
</gene>
<sequence length="40" mass="4641">MDMEWVELLTLARAYGISIEEVKAFLQETSEQNKEVLVVK</sequence>